<dbReference type="GO" id="GO:0016020">
    <property type="term" value="C:membrane"/>
    <property type="evidence" value="ECO:0007669"/>
    <property type="project" value="UniProtKB-SubCell"/>
</dbReference>
<dbReference type="NCBIfam" id="TIGR03902">
    <property type="entry name" value="rhom_GG_sort"/>
    <property type="match status" value="1"/>
</dbReference>
<keyword evidence="7" id="KW-0378">Hydrolase</keyword>
<organism evidence="7 8">
    <name type="scientific">Massilia horti</name>
    <dbReference type="NCBI Taxonomy" id="2562153"/>
    <lineage>
        <taxon>Bacteria</taxon>
        <taxon>Pseudomonadati</taxon>
        <taxon>Pseudomonadota</taxon>
        <taxon>Betaproteobacteria</taxon>
        <taxon>Burkholderiales</taxon>
        <taxon>Oxalobacteraceae</taxon>
        <taxon>Telluria group</taxon>
        <taxon>Massilia</taxon>
    </lineage>
</organism>
<dbReference type="InterPro" id="IPR023826">
    <property type="entry name" value="Rhom-like_SP_proteobac"/>
</dbReference>
<keyword evidence="8" id="KW-1185">Reference proteome</keyword>
<evidence type="ECO:0000256" key="2">
    <source>
        <dbReference type="ARBA" id="ARBA00022692"/>
    </source>
</evidence>
<evidence type="ECO:0000256" key="1">
    <source>
        <dbReference type="ARBA" id="ARBA00004141"/>
    </source>
</evidence>
<dbReference type="InterPro" id="IPR022764">
    <property type="entry name" value="Peptidase_S54_rhomboid_dom"/>
</dbReference>
<dbReference type="InterPro" id="IPR035952">
    <property type="entry name" value="Rhomboid-like_sf"/>
</dbReference>
<comment type="caution">
    <text evidence="7">The sequence shown here is derived from an EMBL/GenBank/DDBJ whole genome shotgun (WGS) entry which is preliminary data.</text>
</comment>
<dbReference type="PROSITE" id="PS51257">
    <property type="entry name" value="PROKAR_LIPOPROTEIN"/>
    <property type="match status" value="1"/>
</dbReference>
<comment type="subcellular location">
    <subcellularLocation>
        <location evidence="1">Membrane</location>
        <topology evidence="1">Multi-pass membrane protein</topology>
    </subcellularLocation>
</comment>
<protein>
    <submittedName>
        <fullName evidence="7">Rhombosortase</fullName>
        <ecNumber evidence="7">3.4.21.-</ecNumber>
    </submittedName>
</protein>
<dbReference type="Gene3D" id="1.20.1540.10">
    <property type="entry name" value="Rhomboid-like"/>
    <property type="match status" value="1"/>
</dbReference>
<evidence type="ECO:0000256" key="4">
    <source>
        <dbReference type="ARBA" id="ARBA00023136"/>
    </source>
</evidence>
<reference evidence="7 8" key="1">
    <citation type="submission" date="2019-03" db="EMBL/GenBank/DDBJ databases">
        <title>Draft genome of Massilia hortus sp. nov., a novel bacterial species of the Oxalobacteraceae family.</title>
        <authorList>
            <person name="Peta V."/>
            <person name="Raths R."/>
            <person name="Bucking H."/>
        </authorList>
    </citation>
    <scope>NUCLEOTIDE SEQUENCE [LARGE SCALE GENOMIC DNA]</scope>
    <source>
        <strain evidence="7 8">ONC3</strain>
    </source>
</reference>
<keyword evidence="3 5" id="KW-1133">Transmembrane helix</keyword>
<dbReference type="EC" id="3.4.21.-" evidence="7"/>
<dbReference type="AlphaFoldDB" id="A0A4Y9T5V8"/>
<evidence type="ECO:0000256" key="3">
    <source>
        <dbReference type="ARBA" id="ARBA00022989"/>
    </source>
</evidence>
<evidence type="ECO:0000259" key="6">
    <source>
        <dbReference type="Pfam" id="PF01694"/>
    </source>
</evidence>
<name>A0A4Y9T5V8_9BURK</name>
<evidence type="ECO:0000313" key="8">
    <source>
        <dbReference type="Proteomes" id="UP000297258"/>
    </source>
</evidence>
<feature type="domain" description="Peptidase S54 rhomboid" evidence="6">
    <location>
        <begin position="45"/>
        <end position="190"/>
    </location>
</feature>
<evidence type="ECO:0000256" key="5">
    <source>
        <dbReference type="SAM" id="Phobius"/>
    </source>
</evidence>
<feature type="transmembrane region" description="Helical" evidence="5">
    <location>
        <begin position="111"/>
        <end position="130"/>
    </location>
</feature>
<sequence>MRAAVPLLERAPASSLLAFACVVLAFAPEAWLAHLAYERGAIFKGEVWRLWTCHLVHFSVAQAVTDALVLLSMGALAEPVVGTRRLLLAFILGGPFISLGLLASAPAMLEYRGASGIAMMAAVLAAAVMWRESSAWKVLVVALASVFAAKTLAEAGGGLSASAVLPEFARVAWQSHVLGALSGVSILALARWRSAGPLRL</sequence>
<dbReference type="GO" id="GO:0004252">
    <property type="term" value="F:serine-type endopeptidase activity"/>
    <property type="evidence" value="ECO:0007669"/>
    <property type="project" value="InterPro"/>
</dbReference>
<keyword evidence="4 5" id="KW-0472">Membrane</keyword>
<proteinExistence type="predicted"/>
<accession>A0A4Y9T5V8</accession>
<dbReference type="EMBL" id="SPUM01000039">
    <property type="protein sequence ID" value="TFW33486.1"/>
    <property type="molecule type" value="Genomic_DNA"/>
</dbReference>
<evidence type="ECO:0000313" key="7">
    <source>
        <dbReference type="EMBL" id="TFW33486.1"/>
    </source>
</evidence>
<feature type="transmembrane region" description="Helical" evidence="5">
    <location>
        <begin position="135"/>
        <end position="153"/>
    </location>
</feature>
<dbReference type="Pfam" id="PF01694">
    <property type="entry name" value="Rhomboid"/>
    <property type="match status" value="1"/>
</dbReference>
<dbReference type="SUPFAM" id="SSF144091">
    <property type="entry name" value="Rhomboid-like"/>
    <property type="match status" value="1"/>
</dbReference>
<feature type="transmembrane region" description="Helical" evidence="5">
    <location>
        <begin position="56"/>
        <end position="77"/>
    </location>
</feature>
<dbReference type="RefSeq" id="WP_135188961.1">
    <property type="nucleotide sequence ID" value="NZ_SPUM01000039.1"/>
</dbReference>
<gene>
    <name evidence="7" type="primary">rrtA</name>
    <name evidence="7" type="ORF">E4O92_06570</name>
</gene>
<dbReference type="OrthoDB" id="196054at2"/>
<feature type="transmembrane region" description="Helical" evidence="5">
    <location>
        <begin position="173"/>
        <end position="192"/>
    </location>
</feature>
<dbReference type="Proteomes" id="UP000297258">
    <property type="component" value="Unassembled WGS sequence"/>
</dbReference>
<keyword evidence="2 5" id="KW-0812">Transmembrane</keyword>
<feature type="transmembrane region" description="Helical" evidence="5">
    <location>
        <begin position="86"/>
        <end position="105"/>
    </location>
</feature>